<reference evidence="1" key="1">
    <citation type="submission" date="2018-05" db="EMBL/GenBank/DDBJ databases">
        <title>Complete genome sequnece of Akkermansia muciniphila EB-AMDK-40.</title>
        <authorList>
            <person name="Nam Y.-D."/>
            <person name="Chung W.-H."/>
            <person name="Park Y.S."/>
            <person name="Kang J."/>
        </authorList>
    </citation>
    <scope>NUCLEOTIDE SEQUENCE</scope>
    <source>
        <strain evidence="1">EB-AMDK-40</strain>
    </source>
</reference>
<dbReference type="AlphaFoldDB" id="A0AAE6T993"/>
<organism evidence="1 2">
    <name type="scientific">Akkermansia massiliensis</name>
    <dbReference type="NCBI Taxonomy" id="2927224"/>
    <lineage>
        <taxon>Bacteria</taxon>
        <taxon>Pseudomonadati</taxon>
        <taxon>Verrucomicrobiota</taxon>
        <taxon>Verrucomicrobiia</taxon>
        <taxon>Verrucomicrobiales</taxon>
        <taxon>Akkermansiaceae</taxon>
        <taxon>Akkermansia</taxon>
    </lineage>
</organism>
<protein>
    <submittedName>
        <fullName evidence="1">Uncharacterized protein</fullName>
    </submittedName>
</protein>
<name>A0AAE6T993_9BACT</name>
<dbReference type="Proteomes" id="UP000642553">
    <property type="component" value="Chromosome"/>
</dbReference>
<accession>A0AAE6T993</accession>
<evidence type="ECO:0000313" key="2">
    <source>
        <dbReference type="Proteomes" id="UP000642553"/>
    </source>
</evidence>
<gene>
    <name evidence="1" type="ORF">DMI76_03600</name>
</gene>
<dbReference type="EMBL" id="CP029701">
    <property type="protein sequence ID" value="QHV62513.1"/>
    <property type="molecule type" value="Genomic_DNA"/>
</dbReference>
<sequence>MQGSGVPCFGGKEVFLRNGLPFPAEYFKQGLLLRRSAALCGRRHGKFRVLPRQFVFLLPVLPEKEGAHGKHAGAGGCQDRV</sequence>
<proteinExistence type="predicted"/>
<evidence type="ECO:0000313" key="1">
    <source>
        <dbReference type="EMBL" id="QHV62513.1"/>
    </source>
</evidence>